<dbReference type="PROSITE" id="PS50003">
    <property type="entry name" value="PH_DOMAIN"/>
    <property type="match status" value="1"/>
</dbReference>
<dbReference type="InterPro" id="IPR013761">
    <property type="entry name" value="SAM/pointed_sf"/>
</dbReference>
<accession>A0A9P6Y8R1</accession>
<keyword evidence="1 2" id="KW-0728">SH3 domain</keyword>
<dbReference type="PANTHER" id="PTHR12752:SF9">
    <property type="entry name" value="KRAMER, ISOFORM I"/>
    <property type="match status" value="1"/>
</dbReference>
<feature type="compositionally biased region" description="Polar residues" evidence="3">
    <location>
        <begin position="66"/>
        <end position="79"/>
    </location>
</feature>
<dbReference type="PROSITE" id="PS50105">
    <property type="entry name" value="SAM_DOMAIN"/>
    <property type="match status" value="1"/>
</dbReference>
<comment type="caution">
    <text evidence="7">The sequence shown here is derived from an EMBL/GenBank/DDBJ whole genome shotgun (WGS) entry which is preliminary data.</text>
</comment>
<dbReference type="FunFam" id="2.30.29.30:FF:000286">
    <property type="entry name" value="PH-protein kinase domain containing protein"/>
    <property type="match status" value="1"/>
</dbReference>
<sequence length="551" mass="63309">MVISKTVYAIHNFEAENEDELNFYTGEPIIVLQKDDGFDDGWWKGENIRGEVGLFPMNYITYQPCQQNQLPTPSNSSSNRKLKDLISSDDRPPISSTQLKKSVIQSLSHPELKSTSPEDWDTDQVEIWLNAIDFGSIAANFKTQEITGDILLELNMGSLKELDVPTFGKRFKLQTAINVLREECLQYSISDDQSTSKLSYNEVYYKSQITYPREEEKELGLMAYSDKKRTDHEQQQSNGLKNIPFTSNQPSILPIDHTYITRTEEDNNNTPQMQGWLHKQGCKYKTWNKRWFVLKGSNLFYFKSSKDVRMKGIINLRGYRIITDESIQPGKYSFKAQHEEERTFYFYTDDENSMKSWITNLMKSTISRDLAAPVLSSRVISTVSLDVARRMRPRPPSVLIYKSKKPTCEPSPVLPEELVNQDSGFDSDNQTFDSSFRQIDEDDEDEGIEQDDAGSWGRAEFIEWVNAICQGANILSLDQLKQENILVELLQELSGKEVRSSKTQDSIADVFEFMAQEGIPSVNELFNAQDVYQGNEDKIIVMLRSILEWSL</sequence>
<dbReference type="Pfam" id="PF07647">
    <property type="entry name" value="SAM_2"/>
    <property type="match status" value="1"/>
</dbReference>
<evidence type="ECO:0000259" key="4">
    <source>
        <dbReference type="PROSITE" id="PS50002"/>
    </source>
</evidence>
<feature type="region of interest" description="Disordered" evidence="3">
    <location>
        <begin position="66"/>
        <end position="102"/>
    </location>
</feature>
<dbReference type="Gene3D" id="1.10.150.50">
    <property type="entry name" value="Transcription Factor, Ets-1"/>
    <property type="match status" value="1"/>
</dbReference>
<evidence type="ECO:0000259" key="6">
    <source>
        <dbReference type="PROSITE" id="PS50105"/>
    </source>
</evidence>
<feature type="domain" description="PH" evidence="5">
    <location>
        <begin position="270"/>
        <end position="366"/>
    </location>
</feature>
<dbReference type="Pfam" id="PF00169">
    <property type="entry name" value="PH"/>
    <property type="match status" value="1"/>
</dbReference>
<feature type="compositionally biased region" description="Basic and acidic residues" evidence="3">
    <location>
        <begin position="81"/>
        <end position="92"/>
    </location>
</feature>
<feature type="compositionally biased region" description="Acidic residues" evidence="3">
    <location>
        <begin position="440"/>
        <end position="451"/>
    </location>
</feature>
<dbReference type="InterPro" id="IPR001660">
    <property type="entry name" value="SAM"/>
</dbReference>
<dbReference type="SMART" id="SM00326">
    <property type="entry name" value="SH3"/>
    <property type="match status" value="1"/>
</dbReference>
<feature type="compositionally biased region" description="Polar residues" evidence="3">
    <location>
        <begin position="422"/>
        <end position="437"/>
    </location>
</feature>
<dbReference type="InterPro" id="IPR036028">
    <property type="entry name" value="SH3-like_dom_sf"/>
</dbReference>
<proteinExistence type="predicted"/>
<dbReference type="SMART" id="SM00454">
    <property type="entry name" value="SAM"/>
    <property type="match status" value="1"/>
</dbReference>
<feature type="region of interest" description="Disordered" evidence="3">
    <location>
        <begin position="422"/>
        <end position="451"/>
    </location>
</feature>
<evidence type="ECO:0000313" key="8">
    <source>
        <dbReference type="Proteomes" id="UP000717996"/>
    </source>
</evidence>
<dbReference type="PRINTS" id="PR00452">
    <property type="entry name" value="SH3DOMAIN"/>
</dbReference>
<dbReference type="Gene3D" id="2.30.29.30">
    <property type="entry name" value="Pleckstrin-homology domain (PH domain)/Phosphotyrosine-binding domain (PTB)"/>
    <property type="match status" value="1"/>
</dbReference>
<dbReference type="SUPFAM" id="SSF47769">
    <property type="entry name" value="SAM/Pointed domain"/>
    <property type="match status" value="1"/>
</dbReference>
<protein>
    <submittedName>
        <fullName evidence="7">Uncharacterized protein</fullName>
    </submittedName>
</protein>
<feature type="domain" description="SAM" evidence="6">
    <location>
        <begin position="120"/>
        <end position="183"/>
    </location>
</feature>
<dbReference type="InterPro" id="IPR001849">
    <property type="entry name" value="PH_domain"/>
</dbReference>
<evidence type="ECO:0000259" key="5">
    <source>
        <dbReference type="PROSITE" id="PS50003"/>
    </source>
</evidence>
<dbReference type="Pfam" id="PF14604">
    <property type="entry name" value="SH3_9"/>
    <property type="match status" value="1"/>
</dbReference>
<dbReference type="PROSITE" id="PS50002">
    <property type="entry name" value="SH3"/>
    <property type="match status" value="1"/>
</dbReference>
<dbReference type="InterPro" id="IPR001452">
    <property type="entry name" value="SH3_domain"/>
</dbReference>
<dbReference type="AlphaFoldDB" id="A0A9P6Y8R1"/>
<dbReference type="EMBL" id="JAANIT010001114">
    <property type="protein sequence ID" value="KAG1542157.1"/>
    <property type="molecule type" value="Genomic_DNA"/>
</dbReference>
<evidence type="ECO:0000256" key="1">
    <source>
        <dbReference type="ARBA" id="ARBA00022443"/>
    </source>
</evidence>
<dbReference type="Gene3D" id="2.30.30.40">
    <property type="entry name" value="SH3 Domains"/>
    <property type="match status" value="1"/>
</dbReference>
<dbReference type="Proteomes" id="UP000717996">
    <property type="component" value="Unassembled WGS sequence"/>
</dbReference>
<evidence type="ECO:0000256" key="3">
    <source>
        <dbReference type="SAM" id="MobiDB-lite"/>
    </source>
</evidence>
<name>A0A9P6Y8R1_RHIOR</name>
<dbReference type="CDD" id="cd00174">
    <property type="entry name" value="SH3"/>
    <property type="match status" value="1"/>
</dbReference>
<reference evidence="7" key="1">
    <citation type="journal article" date="2020" name="Microb. Genom.">
        <title>Genetic diversity of clinical and environmental Mucorales isolates obtained from an investigation of mucormycosis cases among solid organ transplant recipients.</title>
        <authorList>
            <person name="Nguyen M.H."/>
            <person name="Kaul D."/>
            <person name="Muto C."/>
            <person name="Cheng S.J."/>
            <person name="Richter R.A."/>
            <person name="Bruno V.M."/>
            <person name="Liu G."/>
            <person name="Beyhan S."/>
            <person name="Sundermann A.J."/>
            <person name="Mounaud S."/>
            <person name="Pasculle A.W."/>
            <person name="Nierman W.C."/>
            <person name="Driscoll E."/>
            <person name="Cumbie R."/>
            <person name="Clancy C.J."/>
            <person name="Dupont C.L."/>
        </authorList>
    </citation>
    <scope>NUCLEOTIDE SEQUENCE</scope>
    <source>
        <strain evidence="7">GL16</strain>
    </source>
</reference>
<dbReference type="SUPFAM" id="SSF50044">
    <property type="entry name" value="SH3-domain"/>
    <property type="match status" value="1"/>
</dbReference>
<feature type="domain" description="SH3" evidence="4">
    <location>
        <begin position="2"/>
        <end position="65"/>
    </location>
</feature>
<dbReference type="SUPFAM" id="SSF50729">
    <property type="entry name" value="PH domain-like"/>
    <property type="match status" value="1"/>
</dbReference>
<evidence type="ECO:0000313" key="7">
    <source>
        <dbReference type="EMBL" id="KAG1542157.1"/>
    </source>
</evidence>
<dbReference type="SMART" id="SM00233">
    <property type="entry name" value="PH"/>
    <property type="match status" value="1"/>
</dbReference>
<dbReference type="OrthoDB" id="73680at2759"/>
<evidence type="ECO:0000256" key="2">
    <source>
        <dbReference type="PROSITE-ProRule" id="PRU00192"/>
    </source>
</evidence>
<gene>
    <name evidence="7" type="ORF">G6F51_007455</name>
</gene>
<organism evidence="7 8">
    <name type="scientific">Rhizopus oryzae</name>
    <name type="common">Mucormycosis agent</name>
    <name type="synonym">Rhizopus arrhizus var. delemar</name>
    <dbReference type="NCBI Taxonomy" id="64495"/>
    <lineage>
        <taxon>Eukaryota</taxon>
        <taxon>Fungi</taxon>
        <taxon>Fungi incertae sedis</taxon>
        <taxon>Mucoromycota</taxon>
        <taxon>Mucoromycotina</taxon>
        <taxon>Mucoromycetes</taxon>
        <taxon>Mucorales</taxon>
        <taxon>Mucorineae</taxon>
        <taxon>Rhizopodaceae</taxon>
        <taxon>Rhizopus</taxon>
    </lineage>
</organism>
<dbReference type="OMA" id="IDQVEIW"/>
<dbReference type="PANTHER" id="PTHR12752">
    <property type="entry name" value="PHOSPHOINOSITOL 3-PHOSPHATE-BINDING PROTEIN"/>
    <property type="match status" value="1"/>
</dbReference>
<dbReference type="InterPro" id="IPR011993">
    <property type="entry name" value="PH-like_dom_sf"/>
</dbReference>